<organism evidence="10 11">
    <name type="scientific">Planctomicrobium piriforme</name>
    <dbReference type="NCBI Taxonomy" id="1576369"/>
    <lineage>
        <taxon>Bacteria</taxon>
        <taxon>Pseudomonadati</taxon>
        <taxon>Planctomycetota</taxon>
        <taxon>Planctomycetia</taxon>
        <taxon>Planctomycetales</taxon>
        <taxon>Planctomycetaceae</taxon>
        <taxon>Planctomicrobium</taxon>
    </lineage>
</organism>
<feature type="domain" description="DUF1587" evidence="4">
    <location>
        <begin position="254"/>
        <end position="316"/>
    </location>
</feature>
<keyword evidence="11" id="KW-1185">Reference proteome</keyword>
<dbReference type="Gene3D" id="2.60.60.40">
    <property type="match status" value="1"/>
</dbReference>
<dbReference type="InterPro" id="IPR011478">
    <property type="entry name" value="DUF1585"/>
</dbReference>
<dbReference type="Pfam" id="PF07624">
    <property type="entry name" value="PSD2"/>
    <property type="match status" value="1"/>
</dbReference>
<feature type="compositionally biased region" description="Low complexity" evidence="1">
    <location>
        <begin position="56"/>
        <end position="70"/>
    </location>
</feature>
<feature type="domain" description="DUF1595" evidence="8">
    <location>
        <begin position="481"/>
        <end position="541"/>
    </location>
</feature>
<dbReference type="STRING" id="1576369.SAMN05421753_101539"/>
<evidence type="ECO:0000313" key="11">
    <source>
        <dbReference type="Proteomes" id="UP000199518"/>
    </source>
</evidence>
<keyword evidence="2" id="KW-0812">Transmembrane</keyword>
<feature type="domain" description="DUF1585" evidence="3">
    <location>
        <begin position="812"/>
        <end position="884"/>
    </location>
</feature>
<dbReference type="InterPro" id="IPR013039">
    <property type="entry name" value="DUF1588"/>
</dbReference>
<dbReference type="Pfam" id="PF07637">
    <property type="entry name" value="PSD5"/>
    <property type="match status" value="1"/>
</dbReference>
<accession>A0A1I3BMJ2</accession>
<dbReference type="Pfam" id="PF16841">
    <property type="entry name" value="CBM60"/>
    <property type="match status" value="1"/>
</dbReference>
<feature type="domain" description="Carbohydrate binding module xylan-binding" evidence="9">
    <location>
        <begin position="370"/>
        <end position="453"/>
    </location>
</feature>
<dbReference type="InterPro" id="IPR013043">
    <property type="entry name" value="DUF1595"/>
</dbReference>
<evidence type="ECO:0000259" key="7">
    <source>
        <dbReference type="Pfam" id="PF07635"/>
    </source>
</evidence>
<dbReference type="InterPro" id="IPR011429">
    <property type="entry name" value="Cyt_c_Planctomycete-type"/>
</dbReference>
<dbReference type="Pfam" id="PF07635">
    <property type="entry name" value="PSCyt1"/>
    <property type="match status" value="1"/>
</dbReference>
<evidence type="ECO:0000256" key="1">
    <source>
        <dbReference type="SAM" id="MobiDB-lite"/>
    </source>
</evidence>
<dbReference type="Pfam" id="PF07626">
    <property type="entry name" value="PSD3"/>
    <property type="match status" value="1"/>
</dbReference>
<sequence length="905" mass="100416">MRMKCPHCDHRFQVRDEAAGKRGKCPNPECRQIVEVPLFEEADFSEPKPKAKPAAKKSAAAPTRKPSAAPVAMPMKPPQYKAVKPVAVAPKKKKKSSKKSSSSGFPMTTVIVVSSILFVAVGGLLVYRSFKTTSELHAVAASTQAALQEPPANRSPSYTQDLVPFVKAYCSDCHANGSQEGDFAFDRYASLAALKNDREIWAKVLKLVRLGAMPPSDAKQPTEEERNRAIGWLDHQLYFVDCAAEQNPGRVTVRRLNRIEYNNTVNDLLGINFRPADDFPSDDVGHGFDNIGDVLTVPPLLMEKYLTAGESIARKVTPTGSPSYARRVNSSDKFKGDAKLVFDSSDGKVIVSTGQLTSEFNLPRAGQYKLRVTARQDRSGKEDAKMEVKFAGKSLKTVDVKKTNSLETFEFPLDMPGGKVEVAVLFLNDFYDKDAKKEQDRNLHVGSIEIEGPFGMSDDERKKLPLVRFGPVNGKSVSQAAQENLKDFLPKAFRRSVSQQELERYAGLVDMAVKHGETFDEGMGVAVQAVLISPHFLFRVEGGRRVEGQVEMLDDYALASRLSYFLWSSMPDDELFQLAKDNKLHEPEVLKQQTDRMLKDPRSNALVANFAGQWLGLRKLTTNEVDPDAKLFPDFNKDIRMDFWKETEQFFGSIVRSDASIYDLLDGKYTFLNERLAKFYGIGGVTGPEFRRVDLKDQPRAGVLTQGSILTLTSFPNRTSPVKRGEWVLSNILGDAPPDPPPLVPAIDSTAAANPNLTFRQQLELHRADPGCASCHKEMDAIGFGMQTFDAIGRFRTQDANQPIDATGTLPSGEAFNGTLDLIGILRKHKTKFGRCLTEKMMTYSIGRGVDWYDKCAIDKIMGELESNDRMSTLIQGIVHSAPFQSRKFRDAPINESQKSVAAKN</sequence>
<feature type="domain" description="Cytochrome C Planctomycete-type" evidence="7">
    <location>
        <begin position="170"/>
        <end position="217"/>
    </location>
</feature>
<keyword evidence="2" id="KW-1133">Transmembrane helix</keyword>
<dbReference type="InterPro" id="IPR031768">
    <property type="entry name" value="CBM60_xylan-bd"/>
</dbReference>
<proteinExistence type="predicted"/>
<evidence type="ECO:0000259" key="5">
    <source>
        <dbReference type="Pfam" id="PF07627"/>
    </source>
</evidence>
<name>A0A1I3BMJ2_9PLAN</name>
<evidence type="ECO:0000259" key="4">
    <source>
        <dbReference type="Pfam" id="PF07626"/>
    </source>
</evidence>
<evidence type="ECO:0000259" key="6">
    <source>
        <dbReference type="Pfam" id="PF07631"/>
    </source>
</evidence>
<feature type="region of interest" description="Disordered" evidence="1">
    <location>
        <begin position="44"/>
        <end position="104"/>
    </location>
</feature>
<dbReference type="InterPro" id="IPR013036">
    <property type="entry name" value="DUF1587"/>
</dbReference>
<dbReference type="Pfam" id="PF07631">
    <property type="entry name" value="PSD4"/>
    <property type="match status" value="1"/>
</dbReference>
<dbReference type="OrthoDB" id="175242at2"/>
<dbReference type="Proteomes" id="UP000199518">
    <property type="component" value="Unassembled WGS sequence"/>
</dbReference>
<feature type="domain" description="DUF1588" evidence="5">
    <location>
        <begin position="700"/>
        <end position="799"/>
    </location>
</feature>
<dbReference type="Pfam" id="PF07627">
    <property type="entry name" value="PSCyt3"/>
    <property type="match status" value="1"/>
</dbReference>
<evidence type="ECO:0000256" key="2">
    <source>
        <dbReference type="SAM" id="Phobius"/>
    </source>
</evidence>
<evidence type="ECO:0000259" key="9">
    <source>
        <dbReference type="Pfam" id="PF16841"/>
    </source>
</evidence>
<feature type="transmembrane region" description="Helical" evidence="2">
    <location>
        <begin position="104"/>
        <end position="127"/>
    </location>
</feature>
<protein>
    <submittedName>
        <fullName evidence="10">Planctomycete cytochrome C</fullName>
    </submittedName>
</protein>
<gene>
    <name evidence="10" type="ORF">SAMN05421753_101539</name>
</gene>
<dbReference type="InterPro" id="IPR013042">
    <property type="entry name" value="DUF1592"/>
</dbReference>
<dbReference type="EMBL" id="FOQD01000001">
    <property type="protein sequence ID" value="SFH63498.1"/>
    <property type="molecule type" value="Genomic_DNA"/>
</dbReference>
<keyword evidence="2" id="KW-0472">Membrane</keyword>
<evidence type="ECO:0000259" key="8">
    <source>
        <dbReference type="Pfam" id="PF07637"/>
    </source>
</evidence>
<feature type="domain" description="DUF1592" evidence="6">
    <location>
        <begin position="553"/>
        <end position="682"/>
    </location>
</feature>
<evidence type="ECO:0000313" key="10">
    <source>
        <dbReference type="EMBL" id="SFH63498.1"/>
    </source>
</evidence>
<evidence type="ECO:0000259" key="3">
    <source>
        <dbReference type="Pfam" id="PF07624"/>
    </source>
</evidence>
<reference evidence="11" key="1">
    <citation type="submission" date="2016-10" db="EMBL/GenBank/DDBJ databases">
        <authorList>
            <person name="Varghese N."/>
            <person name="Submissions S."/>
        </authorList>
    </citation>
    <scope>NUCLEOTIDE SEQUENCE [LARGE SCALE GENOMIC DNA]</scope>
    <source>
        <strain evidence="11">DSM 26348</strain>
    </source>
</reference>
<dbReference type="AlphaFoldDB" id="A0A1I3BMJ2"/>